<gene>
    <name evidence="3" type="ORF">Pcinc_037737</name>
</gene>
<reference evidence="3" key="1">
    <citation type="submission" date="2023-10" db="EMBL/GenBank/DDBJ databases">
        <title>Genome assemblies of two species of porcelain crab, Petrolisthes cinctipes and Petrolisthes manimaculis (Anomura: Porcellanidae).</title>
        <authorList>
            <person name="Angst P."/>
        </authorList>
    </citation>
    <scope>NUCLEOTIDE SEQUENCE</scope>
    <source>
        <strain evidence="3">PB745_01</strain>
        <tissue evidence="3">Gill</tissue>
    </source>
</reference>
<comment type="subcellular location">
    <subcellularLocation>
        <location evidence="1">Nucleus</location>
    </subcellularLocation>
</comment>
<dbReference type="InterPro" id="IPR036388">
    <property type="entry name" value="WH-like_DNA-bd_sf"/>
</dbReference>
<organism evidence="3 4">
    <name type="scientific">Petrolisthes cinctipes</name>
    <name type="common">Flat porcelain crab</name>
    <dbReference type="NCBI Taxonomy" id="88211"/>
    <lineage>
        <taxon>Eukaryota</taxon>
        <taxon>Metazoa</taxon>
        <taxon>Ecdysozoa</taxon>
        <taxon>Arthropoda</taxon>
        <taxon>Crustacea</taxon>
        <taxon>Multicrustacea</taxon>
        <taxon>Malacostraca</taxon>
        <taxon>Eumalacostraca</taxon>
        <taxon>Eucarida</taxon>
        <taxon>Decapoda</taxon>
        <taxon>Pleocyemata</taxon>
        <taxon>Anomura</taxon>
        <taxon>Galatheoidea</taxon>
        <taxon>Porcellanidae</taxon>
        <taxon>Petrolisthes</taxon>
    </lineage>
</organism>
<name>A0AAE1BSX6_PETCI</name>
<feature type="compositionally biased region" description="Polar residues" evidence="2">
    <location>
        <begin position="105"/>
        <end position="114"/>
    </location>
</feature>
<evidence type="ECO:0000313" key="4">
    <source>
        <dbReference type="Proteomes" id="UP001286313"/>
    </source>
</evidence>
<feature type="compositionally biased region" description="Low complexity" evidence="2">
    <location>
        <begin position="215"/>
        <end position="235"/>
    </location>
</feature>
<evidence type="ECO:0000313" key="3">
    <source>
        <dbReference type="EMBL" id="KAK3855888.1"/>
    </source>
</evidence>
<dbReference type="Gene3D" id="1.10.10.10">
    <property type="entry name" value="Winged helix-like DNA-binding domain superfamily/Winged helix DNA-binding domain"/>
    <property type="match status" value="1"/>
</dbReference>
<proteinExistence type="predicted"/>
<dbReference type="Proteomes" id="UP001286313">
    <property type="component" value="Unassembled WGS sequence"/>
</dbReference>
<comment type="caution">
    <text evidence="3">The sequence shown here is derived from an EMBL/GenBank/DDBJ whole genome shotgun (WGS) entry which is preliminary data.</text>
</comment>
<sequence length="285" mass="32437">MPSRVNQNHHKIPFKADCGQIVKLWREGASKRAISREMGVSLSTVYRWIRVWRKEGRVETRPYIGRKRSYLLTNEAYTSYPHSTQTTLSNSTPSKYIYANYPHSTQTTLSNSPPSKHIYTNYPHSHSTQTTLSNSSPSKHIYTNYPHSAKSTHKISLLPNHTCTNCPHSTQATLKSSPPPNHTSVNYPHSTQATLKSSPPTNHTSVNYPHSTQAPLTTSPPTNHTNPNNNYLHLTQPTLSDKYTNPLVLYHWNPRGLELCTTCSYYSSGYRYDPLNCGRYFSGWR</sequence>
<feature type="region of interest" description="Disordered" evidence="2">
    <location>
        <begin position="169"/>
        <end position="236"/>
    </location>
</feature>
<dbReference type="Pfam" id="PF13384">
    <property type="entry name" value="HTH_23"/>
    <property type="match status" value="1"/>
</dbReference>
<dbReference type="SUPFAM" id="SSF46689">
    <property type="entry name" value="Homeodomain-like"/>
    <property type="match status" value="1"/>
</dbReference>
<feature type="compositionally biased region" description="Polar residues" evidence="2">
    <location>
        <begin position="169"/>
        <end position="214"/>
    </location>
</feature>
<dbReference type="AlphaFoldDB" id="A0AAE1BSX6"/>
<accession>A0AAE1BSX6</accession>
<dbReference type="InterPro" id="IPR009057">
    <property type="entry name" value="Homeodomain-like_sf"/>
</dbReference>
<keyword evidence="4" id="KW-1185">Reference proteome</keyword>
<dbReference type="GO" id="GO:0005634">
    <property type="term" value="C:nucleus"/>
    <property type="evidence" value="ECO:0007669"/>
    <property type="project" value="UniProtKB-SubCell"/>
</dbReference>
<feature type="region of interest" description="Disordered" evidence="2">
    <location>
        <begin position="105"/>
        <end position="145"/>
    </location>
</feature>
<protein>
    <submittedName>
        <fullName evidence="3">Uncharacterized protein</fullName>
    </submittedName>
</protein>
<dbReference type="EMBL" id="JAWQEG010006059">
    <property type="protein sequence ID" value="KAK3855888.1"/>
    <property type="molecule type" value="Genomic_DNA"/>
</dbReference>
<evidence type="ECO:0000256" key="2">
    <source>
        <dbReference type="SAM" id="MobiDB-lite"/>
    </source>
</evidence>
<feature type="compositionally biased region" description="Polar residues" evidence="2">
    <location>
        <begin position="122"/>
        <end position="138"/>
    </location>
</feature>
<evidence type="ECO:0000256" key="1">
    <source>
        <dbReference type="ARBA" id="ARBA00004123"/>
    </source>
</evidence>